<gene>
    <name evidence="1" type="ORF">RhiirA4_418453</name>
</gene>
<proteinExistence type="predicted"/>
<comment type="caution">
    <text evidence="1">The sequence shown here is derived from an EMBL/GenBank/DDBJ whole genome shotgun (WGS) entry which is preliminary data.</text>
</comment>
<name>A0A2I1GAN5_9GLOM</name>
<sequence length="200" mass="23382">MEEIHNYPFDPVIKFKQQGRSFSYKIIKEDASNLFHKHYTLQKGTKMSGIYLFGLQLKILDKTRDRKQCAHVLKQVNQCSNTTLTRRATSIGKQLLIEFNEKVPKFYNVEEIPVLENIRYSVKNRIFDIHYGDEDKIKEKQKIESVVRALDEGNISRNPYRCLCAIESHLPREGVVSKKRQRINEEMAQLIPISIVDINA</sequence>
<protein>
    <submittedName>
        <fullName evidence="1">Uncharacterized protein</fullName>
    </submittedName>
</protein>
<dbReference type="EMBL" id="LLXI01000268">
    <property type="protein sequence ID" value="PKY43669.1"/>
    <property type="molecule type" value="Genomic_DNA"/>
</dbReference>
<organism evidence="1 2">
    <name type="scientific">Rhizophagus irregularis</name>
    <dbReference type="NCBI Taxonomy" id="588596"/>
    <lineage>
        <taxon>Eukaryota</taxon>
        <taxon>Fungi</taxon>
        <taxon>Fungi incertae sedis</taxon>
        <taxon>Mucoromycota</taxon>
        <taxon>Glomeromycotina</taxon>
        <taxon>Glomeromycetes</taxon>
        <taxon>Glomerales</taxon>
        <taxon>Glomeraceae</taxon>
        <taxon>Rhizophagus</taxon>
    </lineage>
</organism>
<dbReference type="AlphaFoldDB" id="A0A2I1GAN5"/>
<evidence type="ECO:0000313" key="2">
    <source>
        <dbReference type="Proteomes" id="UP000234323"/>
    </source>
</evidence>
<evidence type="ECO:0000313" key="1">
    <source>
        <dbReference type="EMBL" id="PKY43669.1"/>
    </source>
</evidence>
<accession>A0A2I1GAN5</accession>
<dbReference type="Proteomes" id="UP000234323">
    <property type="component" value="Unassembled WGS sequence"/>
</dbReference>
<dbReference type="VEuPathDB" id="FungiDB:RhiirFUN_009671"/>
<reference evidence="1 2" key="1">
    <citation type="submission" date="2015-10" db="EMBL/GenBank/DDBJ databases">
        <title>Genome analyses suggest a sexual origin of heterokaryosis in a supposedly ancient asexual fungus.</title>
        <authorList>
            <person name="Ropars J."/>
            <person name="Sedzielewska K."/>
            <person name="Noel J."/>
            <person name="Charron P."/>
            <person name="Farinelli L."/>
            <person name="Marton T."/>
            <person name="Kruger M."/>
            <person name="Pelin A."/>
            <person name="Brachmann A."/>
            <person name="Corradi N."/>
        </authorList>
    </citation>
    <scope>NUCLEOTIDE SEQUENCE [LARGE SCALE GENOMIC DNA]</scope>
    <source>
        <strain evidence="1 2">A4</strain>
    </source>
</reference>
<keyword evidence="2" id="KW-1185">Reference proteome</keyword>